<dbReference type="PANTHER" id="PTHR23389">
    <property type="entry name" value="CHROMOSOME TRANSMISSION FIDELITY FACTOR 18"/>
    <property type="match status" value="1"/>
</dbReference>
<feature type="compositionally biased region" description="Basic residues" evidence="11">
    <location>
        <begin position="878"/>
        <end position="895"/>
    </location>
</feature>
<dbReference type="InterPro" id="IPR012178">
    <property type="entry name" value="RFC1"/>
</dbReference>
<dbReference type="InterPro" id="IPR003959">
    <property type="entry name" value="ATPase_AAA_core"/>
</dbReference>
<keyword evidence="7 10" id="KW-0067">ATP-binding</keyword>
<feature type="compositionally biased region" description="Basic and acidic residues" evidence="11">
    <location>
        <begin position="861"/>
        <end position="877"/>
    </location>
</feature>
<dbReference type="PIRSF" id="PIRSF036578">
    <property type="entry name" value="RFC1"/>
    <property type="match status" value="1"/>
</dbReference>
<dbReference type="EMBL" id="AVOT02004293">
    <property type="protein sequence ID" value="MBW0475959.1"/>
    <property type="molecule type" value="Genomic_DNA"/>
</dbReference>
<evidence type="ECO:0000256" key="11">
    <source>
        <dbReference type="SAM" id="MobiDB-lite"/>
    </source>
</evidence>
<dbReference type="InterPro" id="IPR001357">
    <property type="entry name" value="BRCT_dom"/>
</dbReference>
<feature type="compositionally biased region" description="Acidic residues" evidence="11">
    <location>
        <begin position="137"/>
        <end position="148"/>
    </location>
</feature>
<dbReference type="PROSITE" id="PS50172">
    <property type="entry name" value="BRCT"/>
    <property type="match status" value="1"/>
</dbReference>
<proteinExistence type="inferred from homology"/>
<dbReference type="CDD" id="cd18140">
    <property type="entry name" value="HLD_clamp_RFC"/>
    <property type="match status" value="1"/>
</dbReference>
<dbReference type="OrthoDB" id="446168at2759"/>
<sequence>MNDLRSFFKSTNNNGSHDSKNNSKDSIKDDVQINQKNNSKKESEIESKPAVKKIPKAQSSTKSPLILPEDEDEDDLKPIIKDKPSRPSKRVLETINSSDDSLDTPVTSKSSKPKTTNTAKSTARRPRKSKSKQTDDFIVDDDESEDDFQPTNKRKSAPTKPRPSASKQPKLDNESEPATQAKPKWFPGQQRVGPSAPGSKPIPLGQENCLAGLTFVFTGELESLSREECISLCKKYGGRVTTAPSSKTSYVVLGADAGPKKLELIKKHNIKSISEDEFLSLIATRSPGEVDAKTLKKQEEEVKKIEQVARSLGPSKGTNSEKESIAQLWTVKYAPKNINELCGNKAPIEKLQAWLRDWSKHRRSKFSKPGKDGLGLYRCVVISGPPGVGKTTAAHLVAKFEGYDVVELNASDTRSKKLLESGFKDVTGNISIAGFLQTSTQRSEKLVLIMDEVDGMSAGDRGGVGALNALIKKTQVPIIAIANDMSTPKMKPLKATAYSLVFRRPDAAAIRSRMMSIAFKEGLKIPGNAMDQLVAGSQSDIRQVVNMLSTWKLGNQDGPAKSMDFDEARQLSIANEKNTVVSPWLLMSKLFAPQTWSATSSMSFMDRCDLYFQDHDMLPLFVQDGYAKHEYSLARSFSGPEKAAKKMELLSLAANSIADGDLVDRMIHGSEQHWSLMPLHGIFSCVKPAYHCHGPSSSMGYPGGGFAFPTWFGKNSTQTKLNRLLGEIQIRMRLKISGDKKEVLMNYLPVLYPRLFDPLVDEDGPEELDDIIQLMDDYYLTKKEWEGVVEIMALGKSFEDVLKQIPSGTKSAFTRRYNKTSHPIPFHQETDASSVKKPQGGAVPDLEDIVEVELDEDDDDDKRSEDLEHDITKDKLIKAKRTRSATKRTSSKGQK</sequence>
<dbReference type="Proteomes" id="UP000765509">
    <property type="component" value="Unassembled WGS sequence"/>
</dbReference>
<keyword evidence="5 10" id="KW-0235">DNA replication</keyword>
<dbReference type="GO" id="GO:0006271">
    <property type="term" value="P:DNA strand elongation involved in DNA replication"/>
    <property type="evidence" value="ECO:0007669"/>
    <property type="project" value="UniProtKB-ARBA"/>
</dbReference>
<feature type="compositionally biased region" description="Basic and acidic residues" evidence="11">
    <location>
        <begin position="39"/>
        <end position="49"/>
    </location>
</feature>
<evidence type="ECO:0000313" key="13">
    <source>
        <dbReference type="EMBL" id="MBW0475959.1"/>
    </source>
</evidence>
<organism evidence="13 14">
    <name type="scientific">Austropuccinia psidii MF-1</name>
    <dbReference type="NCBI Taxonomy" id="1389203"/>
    <lineage>
        <taxon>Eukaryota</taxon>
        <taxon>Fungi</taxon>
        <taxon>Dikarya</taxon>
        <taxon>Basidiomycota</taxon>
        <taxon>Pucciniomycotina</taxon>
        <taxon>Pucciniomycetes</taxon>
        <taxon>Pucciniales</taxon>
        <taxon>Sphaerophragmiaceae</taxon>
        <taxon>Austropuccinia</taxon>
    </lineage>
</organism>
<keyword evidence="4" id="KW-0597">Phosphoprotein</keyword>
<feature type="region of interest" description="Disordered" evidence="11">
    <location>
        <begin position="821"/>
        <end position="895"/>
    </location>
</feature>
<dbReference type="Gene3D" id="3.40.50.10190">
    <property type="entry name" value="BRCT domain"/>
    <property type="match status" value="1"/>
</dbReference>
<evidence type="ECO:0000256" key="3">
    <source>
        <dbReference type="ARBA" id="ARBA00020401"/>
    </source>
</evidence>
<feature type="compositionally biased region" description="Basic and acidic residues" evidence="11">
    <location>
        <begin position="76"/>
        <end position="85"/>
    </location>
</feature>
<dbReference type="CDD" id="cd17752">
    <property type="entry name" value="BRCT_RFC1"/>
    <property type="match status" value="1"/>
</dbReference>
<feature type="compositionally biased region" description="Acidic residues" evidence="11">
    <location>
        <begin position="845"/>
        <end position="860"/>
    </location>
</feature>
<dbReference type="SMART" id="SM00292">
    <property type="entry name" value="BRCT"/>
    <property type="match status" value="1"/>
</dbReference>
<evidence type="ECO:0000313" key="14">
    <source>
        <dbReference type="Proteomes" id="UP000765509"/>
    </source>
</evidence>
<dbReference type="PANTHER" id="PTHR23389:SF6">
    <property type="entry name" value="REPLICATION FACTOR C SUBUNIT 1"/>
    <property type="match status" value="1"/>
</dbReference>
<reference evidence="13" key="1">
    <citation type="submission" date="2021-03" db="EMBL/GenBank/DDBJ databases">
        <title>Draft genome sequence of rust myrtle Austropuccinia psidii MF-1, a brazilian biotype.</title>
        <authorList>
            <person name="Quecine M.C."/>
            <person name="Pachon D.M.R."/>
            <person name="Bonatelli M.L."/>
            <person name="Correr F.H."/>
            <person name="Franceschini L.M."/>
            <person name="Leite T.F."/>
            <person name="Margarido G.R.A."/>
            <person name="Almeida C.A."/>
            <person name="Ferrarezi J.A."/>
            <person name="Labate C.A."/>
        </authorList>
    </citation>
    <scope>NUCLEOTIDE SEQUENCE</scope>
    <source>
        <strain evidence="13">MF-1</strain>
    </source>
</reference>
<keyword evidence="9 10" id="KW-0539">Nucleus</keyword>
<dbReference type="GO" id="GO:0005524">
    <property type="term" value="F:ATP binding"/>
    <property type="evidence" value="ECO:0007669"/>
    <property type="project" value="UniProtKB-UniRule"/>
</dbReference>
<dbReference type="FunFam" id="3.40.50.300:FF:000395">
    <property type="entry name" value="Replication factor C subunit 1"/>
    <property type="match status" value="1"/>
</dbReference>
<dbReference type="InterPro" id="IPR027417">
    <property type="entry name" value="P-loop_NTPase"/>
</dbReference>
<dbReference type="GO" id="GO:0005634">
    <property type="term" value="C:nucleus"/>
    <property type="evidence" value="ECO:0007669"/>
    <property type="project" value="UniProtKB-SubCell"/>
</dbReference>
<accession>A0A9Q3GR25</accession>
<comment type="similarity">
    <text evidence="2 10">Belongs to the activator 1 large subunit family.</text>
</comment>
<evidence type="ECO:0000256" key="10">
    <source>
        <dbReference type="PIRNR" id="PIRNR036578"/>
    </source>
</evidence>
<dbReference type="Gene3D" id="3.40.50.300">
    <property type="entry name" value="P-loop containing nucleotide triphosphate hydrolases"/>
    <property type="match status" value="1"/>
</dbReference>
<evidence type="ECO:0000256" key="5">
    <source>
        <dbReference type="ARBA" id="ARBA00022705"/>
    </source>
</evidence>
<feature type="compositionally biased region" description="Basic residues" evidence="11">
    <location>
        <begin position="122"/>
        <end position="131"/>
    </location>
</feature>
<name>A0A9Q3GR25_9BASI</name>
<dbReference type="GO" id="GO:0006281">
    <property type="term" value="P:DNA repair"/>
    <property type="evidence" value="ECO:0007669"/>
    <property type="project" value="InterPro"/>
</dbReference>
<dbReference type="FunFam" id="3.40.50.10190:FF:000001">
    <property type="entry name" value="Replication factor C subunit 1"/>
    <property type="match status" value="1"/>
</dbReference>
<feature type="region of interest" description="Disordered" evidence="11">
    <location>
        <begin position="1"/>
        <end position="199"/>
    </location>
</feature>
<dbReference type="Gene3D" id="1.10.8.60">
    <property type="match status" value="1"/>
</dbReference>
<dbReference type="SUPFAM" id="SSF52540">
    <property type="entry name" value="P-loop containing nucleoside triphosphate hydrolases"/>
    <property type="match status" value="1"/>
</dbReference>
<dbReference type="FunFam" id="1.10.8.60:FF:000021">
    <property type="entry name" value="Replication factor C subunit 1"/>
    <property type="match status" value="1"/>
</dbReference>
<dbReference type="SMART" id="SM00382">
    <property type="entry name" value="AAA"/>
    <property type="match status" value="1"/>
</dbReference>
<dbReference type="GO" id="GO:0003677">
    <property type="term" value="F:DNA binding"/>
    <property type="evidence" value="ECO:0007669"/>
    <property type="project" value="UniProtKB-KW"/>
</dbReference>
<feature type="compositionally biased region" description="Low complexity" evidence="11">
    <location>
        <begin position="104"/>
        <end position="121"/>
    </location>
</feature>
<comment type="caution">
    <text evidence="13">The sequence shown here is derived from an EMBL/GenBank/DDBJ whole genome shotgun (WGS) entry which is preliminary data.</text>
</comment>
<evidence type="ECO:0000256" key="2">
    <source>
        <dbReference type="ARBA" id="ARBA00006116"/>
    </source>
</evidence>
<dbReference type="Pfam" id="PF25361">
    <property type="entry name" value="AAA_lid_RFC1"/>
    <property type="match status" value="1"/>
</dbReference>
<dbReference type="InterPro" id="IPR047854">
    <property type="entry name" value="RFC_lid"/>
</dbReference>
<dbReference type="GO" id="GO:0016887">
    <property type="term" value="F:ATP hydrolysis activity"/>
    <property type="evidence" value="ECO:0007669"/>
    <property type="project" value="InterPro"/>
</dbReference>
<feature type="domain" description="BRCT" evidence="12">
    <location>
        <begin position="205"/>
        <end position="295"/>
    </location>
</feature>
<dbReference type="Pfam" id="PF00004">
    <property type="entry name" value="AAA"/>
    <property type="match status" value="1"/>
</dbReference>
<evidence type="ECO:0000256" key="7">
    <source>
        <dbReference type="ARBA" id="ARBA00022840"/>
    </source>
</evidence>
<protein>
    <recommendedName>
        <fullName evidence="3 10">Replication factor C subunit 1</fullName>
    </recommendedName>
</protein>
<dbReference type="InterPro" id="IPR036420">
    <property type="entry name" value="BRCT_dom_sf"/>
</dbReference>
<dbReference type="InterPro" id="IPR008921">
    <property type="entry name" value="DNA_pol3_clamp-load_cplx_C"/>
</dbReference>
<dbReference type="GO" id="GO:0005663">
    <property type="term" value="C:DNA replication factor C complex"/>
    <property type="evidence" value="ECO:0007669"/>
    <property type="project" value="InterPro"/>
</dbReference>
<dbReference type="Pfam" id="PF00533">
    <property type="entry name" value="BRCT"/>
    <property type="match status" value="1"/>
</dbReference>
<comment type="subcellular location">
    <subcellularLocation>
        <location evidence="1 10">Nucleus</location>
    </subcellularLocation>
</comment>
<evidence type="ECO:0000256" key="1">
    <source>
        <dbReference type="ARBA" id="ARBA00004123"/>
    </source>
</evidence>
<evidence type="ECO:0000259" key="12">
    <source>
        <dbReference type="PROSITE" id="PS50172"/>
    </source>
</evidence>
<dbReference type="AlphaFoldDB" id="A0A9Q3GR25"/>
<dbReference type="SUPFAM" id="SSF52113">
    <property type="entry name" value="BRCT domain"/>
    <property type="match status" value="1"/>
</dbReference>
<feature type="compositionally biased region" description="Basic and acidic residues" evidence="11">
    <location>
        <begin position="17"/>
        <end position="31"/>
    </location>
</feature>
<dbReference type="InterPro" id="IPR003593">
    <property type="entry name" value="AAA+_ATPase"/>
</dbReference>
<keyword evidence="6 10" id="KW-0547">Nucleotide-binding</keyword>
<evidence type="ECO:0000256" key="8">
    <source>
        <dbReference type="ARBA" id="ARBA00023125"/>
    </source>
</evidence>
<dbReference type="InterPro" id="IPR013725">
    <property type="entry name" value="DNA_replication_fac_RFC1_C"/>
</dbReference>
<gene>
    <name evidence="13" type="ORF">O181_015674</name>
</gene>
<evidence type="ECO:0000256" key="9">
    <source>
        <dbReference type="ARBA" id="ARBA00023242"/>
    </source>
</evidence>
<keyword evidence="8" id="KW-0238">DNA-binding</keyword>
<dbReference type="FunFam" id="1.20.272.10:FF:000005">
    <property type="entry name" value="Replication factor C subunit 1"/>
    <property type="match status" value="1"/>
</dbReference>
<dbReference type="Gene3D" id="1.20.272.10">
    <property type="match status" value="1"/>
</dbReference>
<dbReference type="SUPFAM" id="SSF48019">
    <property type="entry name" value="post-AAA+ oligomerization domain-like"/>
    <property type="match status" value="1"/>
</dbReference>
<evidence type="ECO:0000256" key="4">
    <source>
        <dbReference type="ARBA" id="ARBA00022553"/>
    </source>
</evidence>
<dbReference type="CDD" id="cd00009">
    <property type="entry name" value="AAA"/>
    <property type="match status" value="1"/>
</dbReference>
<keyword evidence="14" id="KW-1185">Reference proteome</keyword>
<dbReference type="Pfam" id="PF08519">
    <property type="entry name" value="RFC1"/>
    <property type="match status" value="1"/>
</dbReference>
<evidence type="ECO:0000256" key="6">
    <source>
        <dbReference type="ARBA" id="ARBA00022741"/>
    </source>
</evidence>
<dbReference type="GO" id="GO:0003689">
    <property type="term" value="F:DNA clamp loader activity"/>
    <property type="evidence" value="ECO:0007669"/>
    <property type="project" value="UniProtKB-UniRule"/>
</dbReference>